<proteinExistence type="inferred from homology"/>
<dbReference type="KEGG" id="naer:MJ1_0531"/>
<evidence type="ECO:0000256" key="1">
    <source>
        <dbReference type="ARBA" id="ARBA00006878"/>
    </source>
</evidence>
<feature type="binding site" evidence="7">
    <location>
        <begin position="46"/>
        <end position="53"/>
    </location>
    <ligand>
        <name>ATP</name>
        <dbReference type="ChEBI" id="CHEBI:30616"/>
    </ligand>
</feature>
<dbReference type="AlphaFoldDB" id="A0A915WRW5"/>
<keyword evidence="5 7" id="KW-0067">ATP-binding</keyword>
<dbReference type="NCBIfam" id="NF003229">
    <property type="entry name" value="PRK04195.1-5"/>
    <property type="match status" value="1"/>
</dbReference>
<dbReference type="CDD" id="cd18140">
    <property type="entry name" value="HLD_clamp_RFC"/>
    <property type="match status" value="1"/>
</dbReference>
<name>A0A915WRW5_9ARCH</name>
<evidence type="ECO:0000259" key="8">
    <source>
        <dbReference type="SMART" id="SM00382"/>
    </source>
</evidence>
<sequence length="408" mass="47370">MDVPWIKRYSPKHINEIINQSEAIGKIKDFIENYSNSNKRALLLYGPPGVGKTSSVYAIANDLNYEVIELNASDERNAGIIYKRLSESVKGKPFLKKGRIILIDEIDGISGFQDKGGILAILKICKESIWPVIFTANDAWDQRLRSIREISELVEFKKLSNTEIIRGLRRIIASEKINIDENALKLLVERSQGDLRSAINDLQTLSSMNKKISSEDIEALGYRERETNIFRALGQMFKASTIFSATMPFVDLDMDPKDIEPWIEENIPNEYDNIKDIYNAYDWLSIGTLFYNRIFERQYWELLKYATTIMYAGVALAKEKRYNKFTRYRMPNYIRKLSQNKEIRSKILELSKNLKKKVHSSNKRIRDIYINTLINLLEKDPEIGEEYAKKLGFEDSEISYIKQSIKKL</sequence>
<evidence type="ECO:0000313" key="9">
    <source>
        <dbReference type="EMBL" id="BBL45684.1"/>
    </source>
</evidence>
<dbReference type="Gene3D" id="3.40.50.300">
    <property type="entry name" value="P-loop containing nucleotide triphosphate hydrolases"/>
    <property type="match status" value="1"/>
</dbReference>
<dbReference type="SUPFAM" id="SSF52540">
    <property type="entry name" value="P-loop containing nucleoside triphosphate hydrolases"/>
    <property type="match status" value="1"/>
</dbReference>
<dbReference type="GeneID" id="74568478"/>
<dbReference type="HAMAP" id="MF_01508">
    <property type="entry name" value="RfcL"/>
    <property type="match status" value="1"/>
</dbReference>
<dbReference type="Pfam" id="PF21960">
    <property type="entry name" value="RCF1-5-like_lid"/>
    <property type="match status" value="1"/>
</dbReference>
<dbReference type="GO" id="GO:0005524">
    <property type="term" value="F:ATP binding"/>
    <property type="evidence" value="ECO:0007669"/>
    <property type="project" value="UniProtKB-UniRule"/>
</dbReference>
<evidence type="ECO:0000313" key="10">
    <source>
        <dbReference type="Proteomes" id="UP001055553"/>
    </source>
</evidence>
<dbReference type="GO" id="GO:0016887">
    <property type="term" value="F:ATP hydrolysis activity"/>
    <property type="evidence" value="ECO:0007669"/>
    <property type="project" value="InterPro"/>
</dbReference>
<comment type="function">
    <text evidence="7">Part of the RFC clamp loader complex which loads the PCNA sliding clamp onto DNA.</text>
</comment>
<keyword evidence="10" id="KW-1185">Reference proteome</keyword>
<protein>
    <recommendedName>
        <fullName evidence="2 7">Replication factor C large subunit</fullName>
        <shortName evidence="7">RFC large subunit</shortName>
    </recommendedName>
    <alternativeName>
        <fullName evidence="6 7">Clamp loader large subunit</fullName>
    </alternativeName>
</protein>
<dbReference type="GO" id="GO:0003689">
    <property type="term" value="F:DNA clamp loader activity"/>
    <property type="evidence" value="ECO:0007669"/>
    <property type="project" value="UniProtKB-UniRule"/>
</dbReference>
<dbReference type="Gene3D" id="1.10.8.60">
    <property type="match status" value="1"/>
</dbReference>
<keyword evidence="3 7" id="KW-0235">DNA replication</keyword>
<dbReference type="EMBL" id="AP019769">
    <property type="protein sequence ID" value="BBL45684.1"/>
    <property type="molecule type" value="Genomic_DNA"/>
</dbReference>
<dbReference type="CDD" id="cd00009">
    <property type="entry name" value="AAA"/>
    <property type="match status" value="1"/>
</dbReference>
<dbReference type="InterPro" id="IPR003593">
    <property type="entry name" value="AAA+_ATPase"/>
</dbReference>
<dbReference type="GO" id="GO:0006260">
    <property type="term" value="P:DNA replication"/>
    <property type="evidence" value="ECO:0007669"/>
    <property type="project" value="UniProtKB-UniRule"/>
</dbReference>
<comment type="similarity">
    <text evidence="1 7">Belongs to the activator 1 small subunits family. RfcL subfamily.</text>
</comment>
<gene>
    <name evidence="7" type="primary">rfcL</name>
    <name evidence="9" type="ORF">MJ1_0531</name>
</gene>
<dbReference type="Proteomes" id="UP001055553">
    <property type="component" value="Chromosome"/>
</dbReference>
<evidence type="ECO:0000256" key="3">
    <source>
        <dbReference type="ARBA" id="ARBA00022705"/>
    </source>
</evidence>
<keyword evidence="4 7" id="KW-0547">Nucleotide-binding</keyword>
<dbReference type="PANTHER" id="PTHR23389:SF6">
    <property type="entry name" value="REPLICATION FACTOR C SUBUNIT 1"/>
    <property type="match status" value="1"/>
</dbReference>
<dbReference type="InterPro" id="IPR003959">
    <property type="entry name" value="ATPase_AAA_core"/>
</dbReference>
<dbReference type="PANTHER" id="PTHR23389">
    <property type="entry name" value="CHROMOSOME TRANSMISSION FIDELITY FACTOR 18"/>
    <property type="match status" value="1"/>
</dbReference>
<dbReference type="InterPro" id="IPR047854">
    <property type="entry name" value="RFC_lid"/>
</dbReference>
<accession>A0A915WRW5</accession>
<evidence type="ECO:0000256" key="7">
    <source>
        <dbReference type="HAMAP-Rule" id="MF_01508"/>
    </source>
</evidence>
<dbReference type="InterPro" id="IPR027417">
    <property type="entry name" value="P-loop_NTPase"/>
</dbReference>
<evidence type="ECO:0000256" key="6">
    <source>
        <dbReference type="ARBA" id="ARBA00032141"/>
    </source>
</evidence>
<organism evidence="9 10">
    <name type="scientific">Nanobdella aerobiophila</name>
    <dbReference type="NCBI Taxonomy" id="2586965"/>
    <lineage>
        <taxon>Archaea</taxon>
        <taxon>Nanobdellota</taxon>
        <taxon>Nanobdellia</taxon>
        <taxon>Nanobdellales</taxon>
        <taxon>Nanobdellaceae</taxon>
        <taxon>Nanobdella</taxon>
    </lineage>
</organism>
<dbReference type="Pfam" id="PF00004">
    <property type="entry name" value="AAA"/>
    <property type="match status" value="1"/>
</dbReference>
<feature type="domain" description="AAA+ ATPase" evidence="8">
    <location>
        <begin position="38"/>
        <end position="160"/>
    </location>
</feature>
<dbReference type="RefSeq" id="WP_258392999.1">
    <property type="nucleotide sequence ID" value="NZ_AP019769.1"/>
</dbReference>
<dbReference type="InterPro" id="IPR023935">
    <property type="entry name" value="Rep_factor-C_lsu"/>
</dbReference>
<evidence type="ECO:0000256" key="5">
    <source>
        <dbReference type="ARBA" id="ARBA00022840"/>
    </source>
</evidence>
<comment type="subunit">
    <text evidence="7">Heteromultimer composed of small subunits (RfcS) and large subunits (RfcL).</text>
</comment>
<dbReference type="SMART" id="SM00382">
    <property type="entry name" value="AAA"/>
    <property type="match status" value="1"/>
</dbReference>
<evidence type="ECO:0000256" key="4">
    <source>
        <dbReference type="ARBA" id="ARBA00022741"/>
    </source>
</evidence>
<evidence type="ECO:0000256" key="2">
    <source>
        <dbReference type="ARBA" id="ARBA00014793"/>
    </source>
</evidence>
<reference evidence="10" key="1">
    <citation type="journal article" date="2022" name="Int. J. Syst. Evol. Microbiol.">
        <title>Nanobdella aerobiophila gen. nov., sp. nov., a thermoacidophilic, obligate ectosymbiotic archaeon, and proposal of Nanobdellaceae fam. nov., Nanobdellales ord. nov. and Nanobdellia class. nov.</title>
        <authorList>
            <person name="Kato S."/>
            <person name="Ogasawara A."/>
            <person name="Itoh T."/>
            <person name="Sakai H.D."/>
            <person name="Shimizu M."/>
            <person name="Yuki M."/>
            <person name="Kaneko M."/>
            <person name="Takashina T."/>
            <person name="Ohkuma M."/>
        </authorList>
    </citation>
    <scope>NUCLEOTIDE SEQUENCE [LARGE SCALE GENOMIC DNA]</scope>
    <source>
        <strain evidence="10">MJ1</strain>
    </source>
</reference>